<accession>A0ABV6RI76</accession>
<keyword evidence="1" id="KW-0732">Signal</keyword>
<feature type="signal peptide" evidence="1">
    <location>
        <begin position="1"/>
        <end position="22"/>
    </location>
</feature>
<evidence type="ECO:0000256" key="1">
    <source>
        <dbReference type="SAM" id="SignalP"/>
    </source>
</evidence>
<sequence>MGKGFLRSLGLVAALWAGVASAEAVTTVKVGDAELQVPVEDGYLAASVSAPTLYSMSQAGLPVTHRLVEGFMSRADLKRVLIGQRPEQVFYQVQVMRDAEQVELSEQEWQQARPQIAQSMGAVDMQALADSMQRGASERMSETAGLDVEVSFGKVGAPTLYGDDPNSLRFVMLLPINGQVAGQQHAVTLECAGAVARVGGKLLFLFAYRDHTGGADAATVRTALDRFVDRTVALNSTVAGQAEGVAK</sequence>
<proteinExistence type="predicted"/>
<keyword evidence="3" id="KW-1185">Reference proteome</keyword>
<gene>
    <name evidence="2" type="ORF">ACFFGH_02295</name>
</gene>
<feature type="chain" id="PRO_5045297289" evidence="1">
    <location>
        <begin position="23"/>
        <end position="247"/>
    </location>
</feature>
<dbReference type="RefSeq" id="WP_386664449.1">
    <property type="nucleotide sequence ID" value="NZ_JBHLTG010000001.1"/>
</dbReference>
<name>A0ABV6RI76_9GAMM</name>
<evidence type="ECO:0000313" key="3">
    <source>
        <dbReference type="Proteomes" id="UP001589896"/>
    </source>
</evidence>
<dbReference type="EMBL" id="JBHLTG010000001">
    <property type="protein sequence ID" value="MFC0676684.1"/>
    <property type="molecule type" value="Genomic_DNA"/>
</dbReference>
<reference evidence="2 3" key="1">
    <citation type="submission" date="2024-09" db="EMBL/GenBank/DDBJ databases">
        <authorList>
            <person name="Sun Q."/>
            <person name="Mori K."/>
        </authorList>
    </citation>
    <scope>NUCLEOTIDE SEQUENCE [LARGE SCALE GENOMIC DNA]</scope>
    <source>
        <strain evidence="2 3">KCTC 23076</strain>
    </source>
</reference>
<evidence type="ECO:0000313" key="2">
    <source>
        <dbReference type="EMBL" id="MFC0676684.1"/>
    </source>
</evidence>
<protein>
    <submittedName>
        <fullName evidence="2">Uncharacterized protein</fullName>
    </submittedName>
</protein>
<organism evidence="2 3">
    <name type="scientific">Lysobacter korlensis</name>
    <dbReference type="NCBI Taxonomy" id="553636"/>
    <lineage>
        <taxon>Bacteria</taxon>
        <taxon>Pseudomonadati</taxon>
        <taxon>Pseudomonadota</taxon>
        <taxon>Gammaproteobacteria</taxon>
        <taxon>Lysobacterales</taxon>
        <taxon>Lysobacteraceae</taxon>
        <taxon>Lysobacter</taxon>
    </lineage>
</organism>
<comment type="caution">
    <text evidence="2">The sequence shown here is derived from an EMBL/GenBank/DDBJ whole genome shotgun (WGS) entry which is preliminary data.</text>
</comment>
<dbReference type="Proteomes" id="UP001589896">
    <property type="component" value="Unassembled WGS sequence"/>
</dbReference>